<name>A0A4Z1EIF5_9HELO</name>
<protein>
    <submittedName>
        <fullName evidence="1">Uncharacterized protein</fullName>
    </submittedName>
</protein>
<sequence length="108" mass="12564">MSQHVSTQNKTVDSTNAEVKWCMPPSLFDADRGYSDQRVTALHMFCGSGLENIAKVLIEYRTNIELEVEIGDTNSFRVGFDEKKTILRLDRKVHDKWQRIQETSLCWR</sequence>
<dbReference type="Proteomes" id="UP000297777">
    <property type="component" value="Unassembled WGS sequence"/>
</dbReference>
<proteinExistence type="predicted"/>
<dbReference type="AlphaFoldDB" id="A0A4Z1EIF5"/>
<comment type="caution">
    <text evidence="1">The sequence shown here is derived from an EMBL/GenBank/DDBJ whole genome shotgun (WGS) entry which is preliminary data.</text>
</comment>
<reference evidence="1 2" key="1">
    <citation type="submission" date="2017-12" db="EMBL/GenBank/DDBJ databases">
        <title>Comparative genomics of Botrytis spp.</title>
        <authorList>
            <person name="Valero-Jimenez C.A."/>
            <person name="Tapia P."/>
            <person name="Veloso J."/>
            <person name="Silva-Moreno E."/>
            <person name="Staats M."/>
            <person name="Valdes J.H."/>
            <person name="Van Kan J.A.L."/>
        </authorList>
    </citation>
    <scope>NUCLEOTIDE SEQUENCE [LARGE SCALE GENOMIC DNA]</scope>
    <source>
        <strain evidence="1 2">Bt9001</strain>
    </source>
</reference>
<gene>
    <name evidence="1" type="ORF">BTUL_0176g00050</name>
</gene>
<evidence type="ECO:0000313" key="1">
    <source>
        <dbReference type="EMBL" id="TGO09171.1"/>
    </source>
</evidence>
<keyword evidence="2" id="KW-1185">Reference proteome</keyword>
<dbReference type="EMBL" id="PQXH01000176">
    <property type="protein sequence ID" value="TGO09171.1"/>
    <property type="molecule type" value="Genomic_DNA"/>
</dbReference>
<accession>A0A4Z1EIF5</accession>
<dbReference type="OrthoDB" id="71307at2759"/>
<evidence type="ECO:0000313" key="2">
    <source>
        <dbReference type="Proteomes" id="UP000297777"/>
    </source>
</evidence>
<organism evidence="1 2">
    <name type="scientific">Botrytis tulipae</name>
    <dbReference type="NCBI Taxonomy" id="87230"/>
    <lineage>
        <taxon>Eukaryota</taxon>
        <taxon>Fungi</taxon>
        <taxon>Dikarya</taxon>
        <taxon>Ascomycota</taxon>
        <taxon>Pezizomycotina</taxon>
        <taxon>Leotiomycetes</taxon>
        <taxon>Helotiales</taxon>
        <taxon>Sclerotiniaceae</taxon>
        <taxon>Botrytis</taxon>
    </lineage>
</organism>